<name>A0A1R2BHN1_9CILI</name>
<dbReference type="InterPro" id="IPR027417">
    <property type="entry name" value="P-loop_NTPase"/>
</dbReference>
<accession>A0A1R2BHN1</accession>
<dbReference type="PRINTS" id="PR00449">
    <property type="entry name" value="RASTRNSFRMNG"/>
</dbReference>
<dbReference type="GO" id="GO:0003924">
    <property type="term" value="F:GTPase activity"/>
    <property type="evidence" value="ECO:0007669"/>
    <property type="project" value="InterPro"/>
</dbReference>
<dbReference type="InterPro" id="IPR050209">
    <property type="entry name" value="Rab_GTPases_membrane_traffic"/>
</dbReference>
<proteinExistence type="predicted"/>
<gene>
    <name evidence="1" type="ORF">SteCoe_24403</name>
</gene>
<dbReference type="OrthoDB" id="25896at2759"/>
<organism evidence="1 2">
    <name type="scientific">Stentor coeruleus</name>
    <dbReference type="NCBI Taxonomy" id="5963"/>
    <lineage>
        <taxon>Eukaryota</taxon>
        <taxon>Sar</taxon>
        <taxon>Alveolata</taxon>
        <taxon>Ciliophora</taxon>
        <taxon>Postciliodesmatophora</taxon>
        <taxon>Heterotrichea</taxon>
        <taxon>Heterotrichida</taxon>
        <taxon>Stentoridae</taxon>
        <taxon>Stentor</taxon>
    </lineage>
</organism>
<dbReference type="SUPFAM" id="SSF52540">
    <property type="entry name" value="P-loop containing nucleoside triphosphate hydrolases"/>
    <property type="match status" value="1"/>
</dbReference>
<dbReference type="GO" id="GO:0005525">
    <property type="term" value="F:GTP binding"/>
    <property type="evidence" value="ECO:0007669"/>
    <property type="project" value="InterPro"/>
</dbReference>
<evidence type="ECO:0000313" key="2">
    <source>
        <dbReference type="Proteomes" id="UP000187209"/>
    </source>
</evidence>
<dbReference type="PANTHER" id="PTHR47979">
    <property type="entry name" value="DRAB11-RELATED"/>
    <property type="match status" value="1"/>
</dbReference>
<dbReference type="AlphaFoldDB" id="A0A1R2BHN1"/>
<dbReference type="Gene3D" id="3.40.50.300">
    <property type="entry name" value="P-loop containing nucleotide triphosphate hydrolases"/>
    <property type="match status" value="1"/>
</dbReference>
<dbReference type="Proteomes" id="UP000187209">
    <property type="component" value="Unassembled WGS sequence"/>
</dbReference>
<comment type="caution">
    <text evidence="1">The sequence shown here is derived from an EMBL/GenBank/DDBJ whole genome shotgun (WGS) entry which is preliminary data.</text>
</comment>
<dbReference type="SMART" id="SM00175">
    <property type="entry name" value="RAB"/>
    <property type="match status" value="1"/>
</dbReference>
<dbReference type="Pfam" id="PF00071">
    <property type="entry name" value="Ras"/>
    <property type="match status" value="1"/>
</dbReference>
<reference evidence="1 2" key="1">
    <citation type="submission" date="2016-11" db="EMBL/GenBank/DDBJ databases">
        <title>The macronuclear genome of Stentor coeruleus: a giant cell with tiny introns.</title>
        <authorList>
            <person name="Slabodnick M."/>
            <person name="Ruby J.G."/>
            <person name="Reiff S.B."/>
            <person name="Swart E.C."/>
            <person name="Gosai S."/>
            <person name="Prabakaran S."/>
            <person name="Witkowska E."/>
            <person name="Larue G.E."/>
            <person name="Fisher S."/>
            <person name="Freeman R.M."/>
            <person name="Gunawardena J."/>
            <person name="Chu W."/>
            <person name="Stover N.A."/>
            <person name="Gregory B.D."/>
            <person name="Nowacki M."/>
            <person name="Derisi J."/>
            <person name="Roy S.W."/>
            <person name="Marshall W.F."/>
            <person name="Sood P."/>
        </authorList>
    </citation>
    <scope>NUCLEOTIDE SEQUENCE [LARGE SCALE GENOMIC DNA]</scope>
    <source>
        <strain evidence="1">WM001</strain>
    </source>
</reference>
<keyword evidence="2" id="KW-1185">Reference proteome</keyword>
<dbReference type="PROSITE" id="PS51419">
    <property type="entry name" value="RAB"/>
    <property type="match status" value="1"/>
</dbReference>
<evidence type="ECO:0000313" key="1">
    <source>
        <dbReference type="EMBL" id="OMJ76268.1"/>
    </source>
</evidence>
<sequence length="435" mass="50853">MEAKCYINLCQSKPSESVSCNGFSLAVCNYHKNLHLKNCQSVHSISSLYIKLSNDKSNQFATFLKNELAFIETQLETFLRRMRNVFQKINKFSSKALIIMNSQKKFFIKLLKNIEQYNILPICFFEENMRNKPIEVDNLETLLRNNFKSQYNHTDTKYQEFVFELTDRPIFNEILQHYEKPTKARSFYNGSSQKNNVESKNYSAEMGVSNYVQPYEEYGNYKAEMGVSNYVQPYEEYENSDVVYNVICAGDSESEKYTLLNFFRRDNETSANIGANIFTITTTLDSGLKVKLNIRDNAGEEIYKESNSSFFDNTHGVVLVYSTANEATYNSISIWLSEFKNNCEKHCKFILIGIKSELCTKIPELIKVPSFVGENFARINNLLFAELSYQDRHNCLMAFKMLSEEIYKSEQQKKIEAQNKPNEKKRKWYKKIIRF</sequence>
<dbReference type="EMBL" id="MPUH01000641">
    <property type="protein sequence ID" value="OMJ76268.1"/>
    <property type="molecule type" value="Genomic_DNA"/>
</dbReference>
<dbReference type="InterPro" id="IPR001806">
    <property type="entry name" value="Small_GTPase"/>
</dbReference>
<protein>
    <submittedName>
        <fullName evidence="1">Uncharacterized protein</fullName>
    </submittedName>
</protein>